<accession>A0A7W8G6K8</accession>
<comment type="caution">
    <text evidence="1">The sequence shown here is derived from an EMBL/GenBank/DDBJ whole genome shotgun (WGS) entry which is preliminary data.</text>
</comment>
<gene>
    <name evidence="1" type="ORF">HNP76_000110</name>
</gene>
<name>A0A7W8G6K8_9SPIR</name>
<dbReference type="Proteomes" id="UP000518887">
    <property type="component" value="Unassembled WGS sequence"/>
</dbReference>
<dbReference type="InterPro" id="IPR015867">
    <property type="entry name" value="N-reg_PII/ATP_PRibTrfase_C"/>
</dbReference>
<sequence>MTRCEIIANQSVQDEIVSLMEEHIPGVLYTIIPTVVGRGKNSYKMGNGTWPETNFILVSYIEDEHVAMMKAIIKAVKERFTGEGIKLFLVKAEESDGE</sequence>
<dbReference type="AlphaFoldDB" id="A0A7W8G6K8"/>
<keyword evidence="2" id="KW-1185">Reference proteome</keyword>
<organism evidence="1 2">
    <name type="scientific">Treponema ruminis</name>
    <dbReference type="NCBI Taxonomy" id="744515"/>
    <lineage>
        <taxon>Bacteria</taxon>
        <taxon>Pseudomonadati</taxon>
        <taxon>Spirochaetota</taxon>
        <taxon>Spirochaetia</taxon>
        <taxon>Spirochaetales</taxon>
        <taxon>Treponemataceae</taxon>
        <taxon>Treponema</taxon>
    </lineage>
</organism>
<evidence type="ECO:0000313" key="2">
    <source>
        <dbReference type="Proteomes" id="UP000518887"/>
    </source>
</evidence>
<dbReference type="RefSeq" id="WP_184656389.1">
    <property type="nucleotide sequence ID" value="NZ_JACHFQ010000001.1"/>
</dbReference>
<reference evidence="1 2" key="1">
    <citation type="submission" date="2020-08" db="EMBL/GenBank/DDBJ databases">
        <title>Genomic Encyclopedia of Type Strains, Phase IV (KMG-IV): sequencing the most valuable type-strain genomes for metagenomic binning, comparative biology and taxonomic classification.</title>
        <authorList>
            <person name="Goeker M."/>
        </authorList>
    </citation>
    <scope>NUCLEOTIDE SEQUENCE [LARGE SCALE GENOMIC DNA]</scope>
    <source>
        <strain evidence="1 2">DSM 103462</strain>
    </source>
</reference>
<dbReference type="EMBL" id="JACHFQ010000001">
    <property type="protein sequence ID" value="MBB5224770.1"/>
    <property type="molecule type" value="Genomic_DNA"/>
</dbReference>
<dbReference type="Gene3D" id="3.30.70.120">
    <property type="match status" value="1"/>
</dbReference>
<protein>
    <submittedName>
        <fullName evidence="1">Uncharacterized protein</fullName>
    </submittedName>
</protein>
<evidence type="ECO:0000313" key="1">
    <source>
        <dbReference type="EMBL" id="MBB5224770.1"/>
    </source>
</evidence>
<dbReference type="NCBIfam" id="NF045581">
    <property type="entry name" value="PG0541_fam"/>
    <property type="match status" value="1"/>
</dbReference>
<proteinExistence type="predicted"/>